<feature type="region of interest" description="Disordered" evidence="1">
    <location>
        <begin position="91"/>
        <end position="117"/>
    </location>
</feature>
<reference evidence="3" key="1">
    <citation type="submission" date="2023-06" db="EMBL/GenBank/DDBJ databases">
        <title>Genome-scale phylogeny and comparative genomics of the fungal order Sordariales.</title>
        <authorList>
            <consortium name="Lawrence Berkeley National Laboratory"/>
            <person name="Hensen N."/>
            <person name="Bonometti L."/>
            <person name="Westerberg I."/>
            <person name="Brannstrom I.O."/>
            <person name="Guillou S."/>
            <person name="Cros-Aarteil S."/>
            <person name="Calhoun S."/>
            <person name="Haridas S."/>
            <person name="Kuo A."/>
            <person name="Mondo S."/>
            <person name="Pangilinan J."/>
            <person name="Riley R."/>
            <person name="Labutti K."/>
            <person name="Andreopoulos B."/>
            <person name="Lipzen A."/>
            <person name="Chen C."/>
            <person name="Yanf M."/>
            <person name="Daum C."/>
            <person name="Ng V."/>
            <person name="Clum A."/>
            <person name="Steindorff A."/>
            <person name="Ohm R."/>
            <person name="Martin F."/>
            <person name="Silar P."/>
            <person name="Natvig D."/>
            <person name="Lalanne C."/>
            <person name="Gautier V."/>
            <person name="Ament-Velasquez S.L."/>
            <person name="Kruys A."/>
            <person name="Hutchinson M.I."/>
            <person name="Powell A.J."/>
            <person name="Barry K."/>
            <person name="Miller A.N."/>
            <person name="Grigoriev I.V."/>
            <person name="Debuchy R."/>
            <person name="Gladieux P."/>
            <person name="Thoren M.H."/>
            <person name="Johannesson H."/>
        </authorList>
    </citation>
    <scope>NUCLEOTIDE SEQUENCE</scope>
    <source>
        <strain evidence="3">CBS 540.89</strain>
    </source>
</reference>
<proteinExistence type="predicted"/>
<protein>
    <submittedName>
        <fullName evidence="3">Uncharacterized protein</fullName>
    </submittedName>
</protein>
<evidence type="ECO:0000256" key="1">
    <source>
        <dbReference type="SAM" id="MobiDB-lite"/>
    </source>
</evidence>
<dbReference type="Proteomes" id="UP001172159">
    <property type="component" value="Unassembled WGS sequence"/>
</dbReference>
<dbReference type="AlphaFoldDB" id="A0AA40F0P9"/>
<name>A0AA40F0P9_9PEZI</name>
<keyword evidence="2" id="KW-0812">Transmembrane</keyword>
<gene>
    <name evidence="3" type="ORF">B0T21DRAFT_344437</name>
</gene>
<comment type="caution">
    <text evidence="3">The sequence shown here is derived from an EMBL/GenBank/DDBJ whole genome shotgun (WGS) entry which is preliminary data.</text>
</comment>
<sequence length="117" mass="12707">MEDYPFGLTCVIPLIQLGTQWGWVAGWRRWMATKRPRSVCPPKSDPTKPMEIYICIEALPGFGSPGTLAITESSPGDGGTFQGSRKRVLSPHFCFGPTGPSRELSSAGRDKPPAQPC</sequence>
<feature type="compositionally biased region" description="Basic and acidic residues" evidence="1">
    <location>
        <begin position="108"/>
        <end position="117"/>
    </location>
</feature>
<organism evidence="3 4">
    <name type="scientific">Apiosordaria backusii</name>
    <dbReference type="NCBI Taxonomy" id="314023"/>
    <lineage>
        <taxon>Eukaryota</taxon>
        <taxon>Fungi</taxon>
        <taxon>Dikarya</taxon>
        <taxon>Ascomycota</taxon>
        <taxon>Pezizomycotina</taxon>
        <taxon>Sordariomycetes</taxon>
        <taxon>Sordariomycetidae</taxon>
        <taxon>Sordariales</taxon>
        <taxon>Lasiosphaeriaceae</taxon>
        <taxon>Apiosordaria</taxon>
    </lineage>
</organism>
<feature type="transmembrane region" description="Helical" evidence="2">
    <location>
        <begin position="6"/>
        <end position="27"/>
    </location>
</feature>
<keyword evidence="2" id="KW-1133">Transmembrane helix</keyword>
<keyword evidence="2" id="KW-0472">Membrane</keyword>
<feature type="region of interest" description="Disordered" evidence="1">
    <location>
        <begin position="66"/>
        <end position="85"/>
    </location>
</feature>
<accession>A0AA40F0P9</accession>
<evidence type="ECO:0000313" key="4">
    <source>
        <dbReference type="Proteomes" id="UP001172159"/>
    </source>
</evidence>
<dbReference type="EMBL" id="JAUKTV010000001">
    <property type="protein sequence ID" value="KAK0748822.1"/>
    <property type="molecule type" value="Genomic_DNA"/>
</dbReference>
<evidence type="ECO:0000256" key="2">
    <source>
        <dbReference type="SAM" id="Phobius"/>
    </source>
</evidence>
<evidence type="ECO:0000313" key="3">
    <source>
        <dbReference type="EMBL" id="KAK0748822.1"/>
    </source>
</evidence>
<keyword evidence="4" id="KW-1185">Reference proteome</keyword>